<dbReference type="AlphaFoldDB" id="A0A815JPG2"/>
<evidence type="ECO:0000313" key="4">
    <source>
        <dbReference type="EMBL" id="CAF1384968.1"/>
    </source>
</evidence>
<sequence>MNPCGQTPLFCAAKEGRQEIVVQLLLSSGANPNAVTKLGSTPFLLASEICDLEIIAACAEAGVDLDFAPSGRDADNLNITGQTALFMATLKGRSDVVMTNYF</sequence>
<dbReference type="PROSITE" id="PS50297">
    <property type="entry name" value="ANK_REP_REGION"/>
    <property type="match status" value="1"/>
</dbReference>
<evidence type="ECO:0000256" key="1">
    <source>
        <dbReference type="ARBA" id="ARBA00022737"/>
    </source>
</evidence>
<proteinExistence type="predicted"/>
<dbReference type="PROSITE" id="PS50088">
    <property type="entry name" value="ANK_REPEAT"/>
    <property type="match status" value="1"/>
</dbReference>
<dbReference type="Proteomes" id="UP000663829">
    <property type="component" value="Unassembled WGS sequence"/>
</dbReference>
<evidence type="ECO:0000256" key="3">
    <source>
        <dbReference type="PROSITE-ProRule" id="PRU00023"/>
    </source>
</evidence>
<evidence type="ECO:0000313" key="7">
    <source>
        <dbReference type="Proteomes" id="UP000663829"/>
    </source>
</evidence>
<protein>
    <submittedName>
        <fullName evidence="4">Uncharacterized protein</fullName>
    </submittedName>
</protein>
<gene>
    <name evidence="4" type="ORF">GPM918_LOCUS32516</name>
    <name evidence="6" type="ORF">SRO942_LOCUS33186</name>
    <name evidence="5" type="ORF">TMI583_LOCUS34893</name>
</gene>
<organism evidence="4 7">
    <name type="scientific">Didymodactylos carnosus</name>
    <dbReference type="NCBI Taxonomy" id="1234261"/>
    <lineage>
        <taxon>Eukaryota</taxon>
        <taxon>Metazoa</taxon>
        <taxon>Spiralia</taxon>
        <taxon>Gnathifera</taxon>
        <taxon>Rotifera</taxon>
        <taxon>Eurotatoria</taxon>
        <taxon>Bdelloidea</taxon>
        <taxon>Philodinida</taxon>
        <taxon>Philodinidae</taxon>
        <taxon>Didymodactylos</taxon>
    </lineage>
</organism>
<keyword evidence="2 3" id="KW-0040">ANK repeat</keyword>
<accession>A0A815JPG2</accession>
<dbReference type="PANTHER" id="PTHR24198:SF165">
    <property type="entry name" value="ANKYRIN REPEAT-CONTAINING PROTEIN-RELATED"/>
    <property type="match status" value="1"/>
</dbReference>
<keyword evidence="7" id="KW-1185">Reference proteome</keyword>
<dbReference type="InterPro" id="IPR002110">
    <property type="entry name" value="Ankyrin_rpt"/>
</dbReference>
<comment type="caution">
    <text evidence="4">The sequence shown here is derived from an EMBL/GenBank/DDBJ whole genome shotgun (WGS) entry which is preliminary data.</text>
</comment>
<dbReference type="OrthoDB" id="366390at2759"/>
<dbReference type="EMBL" id="CAJNOQ010016651">
    <property type="protein sequence ID" value="CAF1384968.1"/>
    <property type="molecule type" value="Genomic_DNA"/>
</dbReference>
<dbReference type="EMBL" id="CAJOBA010049822">
    <property type="protein sequence ID" value="CAF4227868.1"/>
    <property type="molecule type" value="Genomic_DNA"/>
</dbReference>
<dbReference type="SUPFAM" id="SSF48403">
    <property type="entry name" value="Ankyrin repeat"/>
    <property type="match status" value="1"/>
</dbReference>
<dbReference type="Proteomes" id="UP000681722">
    <property type="component" value="Unassembled WGS sequence"/>
</dbReference>
<reference evidence="4" key="1">
    <citation type="submission" date="2021-02" db="EMBL/GenBank/DDBJ databases">
        <authorList>
            <person name="Nowell W R."/>
        </authorList>
    </citation>
    <scope>NUCLEOTIDE SEQUENCE</scope>
</reference>
<evidence type="ECO:0000256" key="2">
    <source>
        <dbReference type="ARBA" id="ARBA00023043"/>
    </source>
</evidence>
<name>A0A815JPG2_9BILA</name>
<evidence type="ECO:0000313" key="5">
    <source>
        <dbReference type="EMBL" id="CAF4227868.1"/>
    </source>
</evidence>
<dbReference type="EMBL" id="CAJOBC010082053">
    <property type="protein sequence ID" value="CAF4280162.1"/>
    <property type="molecule type" value="Genomic_DNA"/>
</dbReference>
<dbReference type="Proteomes" id="UP000682733">
    <property type="component" value="Unassembled WGS sequence"/>
</dbReference>
<keyword evidence="1" id="KW-0677">Repeat</keyword>
<dbReference type="Pfam" id="PF00023">
    <property type="entry name" value="Ank"/>
    <property type="match status" value="1"/>
</dbReference>
<dbReference type="PANTHER" id="PTHR24198">
    <property type="entry name" value="ANKYRIN REPEAT AND PROTEIN KINASE DOMAIN-CONTAINING PROTEIN"/>
    <property type="match status" value="1"/>
</dbReference>
<dbReference type="PRINTS" id="PR01415">
    <property type="entry name" value="ANKYRIN"/>
</dbReference>
<dbReference type="InterPro" id="IPR036770">
    <property type="entry name" value="Ankyrin_rpt-contain_sf"/>
</dbReference>
<evidence type="ECO:0000313" key="6">
    <source>
        <dbReference type="EMBL" id="CAF4280162.1"/>
    </source>
</evidence>
<feature type="repeat" description="ANK" evidence="3">
    <location>
        <begin position="4"/>
        <end position="37"/>
    </location>
</feature>
<dbReference type="Gene3D" id="1.25.40.20">
    <property type="entry name" value="Ankyrin repeat-containing domain"/>
    <property type="match status" value="1"/>
</dbReference>
<dbReference type="SMART" id="SM00248">
    <property type="entry name" value="ANK"/>
    <property type="match status" value="2"/>
</dbReference>